<sequence length="796" mass="88539">MTPSIPRIAPGKPGLEPRWTSSAKEGLGTSYHTSCRVWFTLSHGIVNEIYYPHVDQPNTRDLQFLITDGATFCHEEKRDLEHVIDYPERDCLLYRITNSDREGRYRLIKEVMTDPHRSVLLMHTKLEVLDPALRGRLRIYALLAPHLAGHGSGNSGWRIDISGHPLLHAAKGDVHLLMGCSCGFSRRSVGFVGASDGWRDVTEHLRMEWEYDSAEDGNIALTGEVALGEAQEFTLAVALGGSCQSTATKLLQSLSASFETHREAFVRQWQRTVVNPAFEFGAHTGDGGHLYRLSRCILLAHEDKTFEGAIVASMSIPWGEVRDDHDLGGYHLVWTRDLVQSASALLASGQTGTPLRALIWLATIQRPDGRFPQNSWINGKAYWSGLQLDEIAAPILLAWRLRRAGVSFGLFDPSTMIRRAVGFLMRHGPVTAQERWEENAGYSPSTLATVIAGLVCASEFEREAGNDELAGFILAYADWIVAHLEDWTVTTKGDLVPGISRHYIRINPTPVDTPDPHADPDATILTVANGGGKHPARRVVGGDFLHLVRLGIRAAEDPLVVDSLAVIDQVLRRDLPQGACWRRYNHDGYGQASDGSAFDGAGEGRCWPILTGERGHYELAAGRDPKPFILTMEGFANAGCMLTEQVWDADDLPARNLRRGLPTGAAMPLCWSHAEYVSLVRSRKDGECFDRVGPAYRRYVEQPEPCRIEFWSERHPILRIPPGRSLRLLLVEPATVVWTNDDWKSTHRTEAAPVGGLEVWHVDLPATETAGGGFEFTFYWNETNRWEGRNHRVSVV</sequence>
<dbReference type="InterPro" id="IPR012341">
    <property type="entry name" value="6hp_glycosidase-like_sf"/>
</dbReference>
<dbReference type="SUPFAM" id="SSF48208">
    <property type="entry name" value="Six-hairpin glycosidases"/>
    <property type="match status" value="1"/>
</dbReference>
<evidence type="ECO:0000259" key="3">
    <source>
        <dbReference type="Pfam" id="PF09137"/>
    </source>
</evidence>
<feature type="domain" description="Glucodextranase N-terminal" evidence="3">
    <location>
        <begin position="9"/>
        <end position="271"/>
    </location>
</feature>
<evidence type="ECO:0000313" key="4">
    <source>
        <dbReference type="EMBL" id="OIR01473.1"/>
    </source>
</evidence>
<dbReference type="PANTHER" id="PTHR31616">
    <property type="entry name" value="TREHALASE"/>
    <property type="match status" value="1"/>
</dbReference>
<organism evidence="4">
    <name type="scientific">mine drainage metagenome</name>
    <dbReference type="NCBI Taxonomy" id="410659"/>
    <lineage>
        <taxon>unclassified sequences</taxon>
        <taxon>metagenomes</taxon>
        <taxon>ecological metagenomes</taxon>
    </lineage>
</organism>
<dbReference type="InterPro" id="IPR011013">
    <property type="entry name" value="Gal_mutarotase_sf_dom"/>
</dbReference>
<feature type="domain" description="GH15-like" evidence="2">
    <location>
        <begin position="373"/>
        <end position="680"/>
    </location>
</feature>
<dbReference type="InterPro" id="IPR014718">
    <property type="entry name" value="GH-type_carb-bd"/>
</dbReference>
<dbReference type="EMBL" id="MLJW01000083">
    <property type="protein sequence ID" value="OIR01473.1"/>
    <property type="molecule type" value="Genomic_DNA"/>
</dbReference>
<dbReference type="CDD" id="cd07430">
    <property type="entry name" value="GH15_N"/>
    <property type="match status" value="1"/>
</dbReference>
<dbReference type="AlphaFoldDB" id="A0A1J5RZ93"/>
<dbReference type="GO" id="GO:0005975">
    <property type="term" value="P:carbohydrate metabolic process"/>
    <property type="evidence" value="ECO:0007669"/>
    <property type="project" value="InterPro"/>
</dbReference>
<dbReference type="Pfam" id="PF09137">
    <property type="entry name" value="Glucodextran_N"/>
    <property type="match status" value="1"/>
</dbReference>
<dbReference type="EC" id="3.2.1.3" evidence="4"/>
<dbReference type="GO" id="GO:0004339">
    <property type="term" value="F:glucan 1,4-alpha-glucosidase activity"/>
    <property type="evidence" value="ECO:0007669"/>
    <property type="project" value="UniProtKB-EC"/>
</dbReference>
<dbReference type="Pfam" id="PF00723">
    <property type="entry name" value="Glyco_hydro_15"/>
    <property type="match status" value="2"/>
</dbReference>
<keyword evidence="4" id="KW-0378">Hydrolase</keyword>
<dbReference type="SUPFAM" id="SSF74650">
    <property type="entry name" value="Galactose mutarotase-like"/>
    <property type="match status" value="1"/>
</dbReference>
<dbReference type="InterPro" id="IPR011613">
    <property type="entry name" value="GH15-like"/>
</dbReference>
<dbReference type="InterPro" id="IPR015220">
    <property type="entry name" value="Glucodextranase_N"/>
</dbReference>
<dbReference type="PANTHER" id="PTHR31616:SF0">
    <property type="entry name" value="GLUCAN 1,4-ALPHA-GLUCOSIDASE"/>
    <property type="match status" value="1"/>
</dbReference>
<gene>
    <name evidence="4" type="primary">cga_1</name>
    <name evidence="4" type="ORF">GALL_163740</name>
</gene>
<proteinExistence type="predicted"/>
<dbReference type="Gene3D" id="2.70.98.10">
    <property type="match status" value="1"/>
</dbReference>
<dbReference type="GO" id="GO:0030246">
    <property type="term" value="F:carbohydrate binding"/>
    <property type="evidence" value="ECO:0007669"/>
    <property type="project" value="InterPro"/>
</dbReference>
<keyword evidence="4" id="KW-0326">Glycosidase</keyword>
<dbReference type="Gene3D" id="1.50.10.10">
    <property type="match status" value="1"/>
</dbReference>
<protein>
    <submittedName>
        <fullName evidence="4">Glucoamylase</fullName>
        <ecNumber evidence="4">3.2.1.3</ecNumber>
    </submittedName>
</protein>
<name>A0A1J5RZ93_9ZZZZ</name>
<accession>A0A1J5RZ93</accession>
<feature type="region of interest" description="Disordered" evidence="1">
    <location>
        <begin position="1"/>
        <end position="27"/>
    </location>
</feature>
<dbReference type="InterPro" id="IPR008928">
    <property type="entry name" value="6-hairpin_glycosidase_sf"/>
</dbReference>
<reference evidence="4" key="1">
    <citation type="submission" date="2016-10" db="EMBL/GenBank/DDBJ databases">
        <title>Sequence of Gallionella enrichment culture.</title>
        <authorList>
            <person name="Poehlein A."/>
            <person name="Muehling M."/>
            <person name="Daniel R."/>
        </authorList>
    </citation>
    <scope>NUCLEOTIDE SEQUENCE</scope>
</reference>
<comment type="caution">
    <text evidence="4">The sequence shown here is derived from an EMBL/GenBank/DDBJ whole genome shotgun (WGS) entry which is preliminary data.</text>
</comment>
<evidence type="ECO:0000256" key="1">
    <source>
        <dbReference type="SAM" id="MobiDB-lite"/>
    </source>
</evidence>
<feature type="domain" description="GH15-like" evidence="2">
    <location>
        <begin position="298"/>
        <end position="349"/>
    </location>
</feature>
<evidence type="ECO:0000259" key="2">
    <source>
        <dbReference type="Pfam" id="PF00723"/>
    </source>
</evidence>